<evidence type="ECO:0000256" key="5">
    <source>
        <dbReference type="ARBA" id="ARBA00023136"/>
    </source>
</evidence>
<proteinExistence type="inferred from homology"/>
<dbReference type="GO" id="GO:0016020">
    <property type="term" value="C:membrane"/>
    <property type="evidence" value="ECO:0007669"/>
    <property type="project" value="UniProtKB-SubCell"/>
</dbReference>
<protein>
    <submittedName>
        <fullName evidence="7">LemA protein</fullName>
    </submittedName>
</protein>
<dbReference type="STRING" id="225004.SAMN02745152_01281"/>
<evidence type="ECO:0000313" key="7">
    <source>
        <dbReference type="EMBL" id="SJZ80553.1"/>
    </source>
</evidence>
<dbReference type="SUPFAM" id="SSF140478">
    <property type="entry name" value="LemA-like"/>
    <property type="match status" value="1"/>
</dbReference>
<keyword evidence="4 6" id="KW-1133">Transmembrane helix</keyword>
<dbReference type="Proteomes" id="UP000190395">
    <property type="component" value="Unassembled WGS sequence"/>
</dbReference>
<keyword evidence="5 6" id="KW-0472">Membrane</keyword>
<evidence type="ECO:0000313" key="8">
    <source>
        <dbReference type="Proteomes" id="UP000190395"/>
    </source>
</evidence>
<dbReference type="RefSeq" id="WP_078931022.1">
    <property type="nucleotide sequence ID" value="NZ_FUXC01000006.1"/>
</dbReference>
<feature type="transmembrane region" description="Helical" evidence="6">
    <location>
        <begin position="12"/>
        <end position="30"/>
    </location>
</feature>
<comment type="similarity">
    <text evidence="2">Belongs to the LemA family.</text>
</comment>
<gene>
    <name evidence="7" type="ORF">SAMN02745152_01281</name>
</gene>
<dbReference type="InterPro" id="IPR007156">
    <property type="entry name" value="MamQ_LemA"/>
</dbReference>
<keyword evidence="3 6" id="KW-0812">Transmembrane</keyword>
<sequence>MSEANKKSSFKIFAVIAVVVIVLGIIYKFTIGTYNTIVDLDENVSSAWSQVENQYQRRLDLIPNLVNSVKAYAKHEDSLFTQLAEARSKLGGVVNIDASITSNPQKFAEYQKIQGELSSGLQRLMAISENYPELKANQNFLALQDELAGTENRISTERKRFNDSAKTYNSYIRKFPQSIIAERKGFEKKAYFEADSTASKAPVVQF</sequence>
<dbReference type="PANTHER" id="PTHR34478:SF2">
    <property type="entry name" value="MEMBRANE PROTEIN"/>
    <property type="match status" value="1"/>
</dbReference>
<comment type="subcellular location">
    <subcellularLocation>
        <location evidence="1">Membrane</location>
        <topology evidence="1">Single-pass membrane protein</topology>
    </subcellularLocation>
</comment>
<reference evidence="7 8" key="1">
    <citation type="submission" date="2017-02" db="EMBL/GenBank/DDBJ databases">
        <authorList>
            <person name="Peterson S.W."/>
        </authorList>
    </citation>
    <scope>NUCLEOTIDE SEQUENCE [LARGE SCALE GENOMIC DNA]</scope>
    <source>
        <strain evidence="7 8">ATCC BAA-909</strain>
    </source>
</reference>
<evidence type="ECO:0000256" key="4">
    <source>
        <dbReference type="ARBA" id="ARBA00022989"/>
    </source>
</evidence>
<dbReference type="InterPro" id="IPR023353">
    <property type="entry name" value="LemA-like_dom_sf"/>
</dbReference>
<evidence type="ECO:0000256" key="1">
    <source>
        <dbReference type="ARBA" id="ARBA00004167"/>
    </source>
</evidence>
<dbReference type="Pfam" id="PF04011">
    <property type="entry name" value="LemA"/>
    <property type="match status" value="1"/>
</dbReference>
<accession>A0A1T4NMX3</accession>
<dbReference type="EMBL" id="FUXC01000006">
    <property type="protein sequence ID" value="SJZ80553.1"/>
    <property type="molecule type" value="Genomic_DNA"/>
</dbReference>
<dbReference type="Gene3D" id="1.20.1440.20">
    <property type="entry name" value="LemA-like domain"/>
    <property type="match status" value="1"/>
</dbReference>
<dbReference type="OrthoDB" id="9804152at2"/>
<dbReference type="GeneID" id="303367522"/>
<dbReference type="AlphaFoldDB" id="A0A1T4NMX3"/>
<name>A0A1T4NMX3_9SPIR</name>
<organism evidence="7 8">
    <name type="scientific">Treponema berlinense</name>
    <dbReference type="NCBI Taxonomy" id="225004"/>
    <lineage>
        <taxon>Bacteria</taxon>
        <taxon>Pseudomonadati</taxon>
        <taxon>Spirochaetota</taxon>
        <taxon>Spirochaetia</taxon>
        <taxon>Spirochaetales</taxon>
        <taxon>Treponemataceae</taxon>
        <taxon>Treponema</taxon>
    </lineage>
</organism>
<evidence type="ECO:0000256" key="2">
    <source>
        <dbReference type="ARBA" id="ARBA00008854"/>
    </source>
</evidence>
<keyword evidence="8" id="KW-1185">Reference proteome</keyword>
<evidence type="ECO:0000256" key="3">
    <source>
        <dbReference type="ARBA" id="ARBA00022692"/>
    </source>
</evidence>
<dbReference type="PANTHER" id="PTHR34478">
    <property type="entry name" value="PROTEIN LEMA"/>
    <property type="match status" value="1"/>
</dbReference>
<evidence type="ECO:0000256" key="6">
    <source>
        <dbReference type="SAM" id="Phobius"/>
    </source>
</evidence>